<name>A0A427XNI6_9TREE</name>
<comment type="catalytic activity">
    <reaction evidence="1 5">
        <text>alpha,alpha-trehalose + H2O = alpha-D-glucose + beta-D-glucose</text>
        <dbReference type="Rhea" id="RHEA:32675"/>
        <dbReference type="ChEBI" id="CHEBI:15377"/>
        <dbReference type="ChEBI" id="CHEBI:15903"/>
        <dbReference type="ChEBI" id="CHEBI:16551"/>
        <dbReference type="ChEBI" id="CHEBI:17925"/>
        <dbReference type="EC" id="3.2.1.28"/>
    </reaction>
</comment>
<dbReference type="Gene3D" id="1.50.10.10">
    <property type="match status" value="1"/>
</dbReference>
<dbReference type="InterPro" id="IPR012341">
    <property type="entry name" value="6hp_glycosidase-like_sf"/>
</dbReference>
<dbReference type="EMBL" id="RSCE01000008">
    <property type="protein sequence ID" value="RSH80456.1"/>
    <property type="molecule type" value="Genomic_DNA"/>
</dbReference>
<dbReference type="InterPro" id="IPR001661">
    <property type="entry name" value="Glyco_hydro_37"/>
</dbReference>
<keyword evidence="4 5" id="KW-0326">Glycosidase</keyword>
<dbReference type="AlphaFoldDB" id="A0A427XNI6"/>
<dbReference type="PRINTS" id="PR00744">
    <property type="entry name" value="GLHYDRLASE37"/>
</dbReference>
<proteinExistence type="inferred from homology"/>
<gene>
    <name evidence="8" type="primary">NTH1</name>
    <name evidence="8" type="ORF">EHS24_009036</name>
</gene>
<dbReference type="GO" id="GO:0005509">
    <property type="term" value="F:calcium ion binding"/>
    <property type="evidence" value="ECO:0007669"/>
    <property type="project" value="InterPro"/>
</dbReference>
<evidence type="ECO:0000256" key="3">
    <source>
        <dbReference type="ARBA" id="ARBA00022801"/>
    </source>
</evidence>
<dbReference type="Proteomes" id="UP000279236">
    <property type="component" value="Unassembled WGS sequence"/>
</dbReference>
<dbReference type="Pfam" id="PF07492">
    <property type="entry name" value="Trehalase_Ca-bi"/>
    <property type="match status" value="1"/>
</dbReference>
<dbReference type="InterPro" id="IPR018232">
    <property type="entry name" value="Glyco_hydro_37_CS"/>
</dbReference>
<organism evidence="8 9">
    <name type="scientific">Apiotrichum porosum</name>
    <dbReference type="NCBI Taxonomy" id="105984"/>
    <lineage>
        <taxon>Eukaryota</taxon>
        <taxon>Fungi</taxon>
        <taxon>Dikarya</taxon>
        <taxon>Basidiomycota</taxon>
        <taxon>Agaricomycotina</taxon>
        <taxon>Tremellomycetes</taxon>
        <taxon>Trichosporonales</taxon>
        <taxon>Trichosporonaceae</taxon>
        <taxon>Apiotrichum</taxon>
    </lineage>
</organism>
<dbReference type="GO" id="GO:0005993">
    <property type="term" value="P:trehalose catabolic process"/>
    <property type="evidence" value="ECO:0007669"/>
    <property type="project" value="InterPro"/>
</dbReference>
<dbReference type="GO" id="GO:0004555">
    <property type="term" value="F:alpha,alpha-trehalase activity"/>
    <property type="evidence" value="ECO:0007669"/>
    <property type="project" value="UniProtKB-EC"/>
</dbReference>
<dbReference type="OrthoDB" id="3542292at2759"/>
<dbReference type="Pfam" id="PF01204">
    <property type="entry name" value="Trehalase"/>
    <property type="match status" value="1"/>
</dbReference>
<evidence type="ECO:0000256" key="6">
    <source>
        <dbReference type="SAM" id="MobiDB-lite"/>
    </source>
</evidence>
<dbReference type="RefSeq" id="XP_028475403.1">
    <property type="nucleotide sequence ID" value="XM_028624331.1"/>
</dbReference>
<feature type="domain" description="Neutral trehalase Ca2+ binding" evidence="7">
    <location>
        <begin position="154"/>
        <end position="183"/>
    </location>
</feature>
<evidence type="ECO:0000256" key="5">
    <source>
        <dbReference type="RuleBase" id="RU361180"/>
    </source>
</evidence>
<dbReference type="EC" id="3.2.1.28" evidence="5"/>
<feature type="compositionally biased region" description="Basic and acidic residues" evidence="6">
    <location>
        <begin position="819"/>
        <end position="836"/>
    </location>
</feature>
<evidence type="ECO:0000313" key="9">
    <source>
        <dbReference type="Proteomes" id="UP000279236"/>
    </source>
</evidence>
<dbReference type="PANTHER" id="PTHR23403:SF6">
    <property type="entry name" value="CYTOSOLIC NEUTRAL TREHALASE-RELATED"/>
    <property type="match status" value="1"/>
</dbReference>
<evidence type="ECO:0000259" key="7">
    <source>
        <dbReference type="Pfam" id="PF07492"/>
    </source>
</evidence>
<evidence type="ECO:0000256" key="1">
    <source>
        <dbReference type="ARBA" id="ARBA00001576"/>
    </source>
</evidence>
<keyword evidence="9" id="KW-1185">Reference proteome</keyword>
<dbReference type="InterPro" id="IPR008928">
    <property type="entry name" value="6-hairpin_glycosidase_sf"/>
</dbReference>
<feature type="region of interest" description="Disordered" evidence="6">
    <location>
        <begin position="814"/>
        <end position="839"/>
    </location>
</feature>
<sequence length="857" mass="97474">MVYLPQAKLPATRRLNDADPRDQDYFALHLHYLGQWTPPDIPSYPTTMAATQSTVRPTLPQPKGVRYIDPDIASPSGSETPPAFPPVNAEPAEYYGGTQVYSRARTLSTSGAMGFTKSRPMTMNGEVIQRNRRLSHDETPTTPRRFLVDVEETMRLVLAQEDTDNNCQISIHDSGPKLISLGTASSNAYRTWDVRGNYMLSNLLQELALARDYGRRFIVIDEARLAENPVDRLSRMIKNSFWNALTRRIDAQGIEVACNDPKNRARKRNARIYVPHTELEMLEHYRQIAKEKPALQLEVIQLPPVPDDPEYVKSLNEKPGILALAMKKGADGKLEALPFVVPGARFNEMYNWDSYFMALALLVDGRLDLCMAIVEHFIFQIKHYNKILNGNRTYYLCRAQPPFLTDLALQVFNQLDRSQMAENKQWLKRAIQAAIKEYHRYWMVEPSLDVKTGLSRYRPVGKGIPPETEASHFTHILQPFADKRGISVNEYILGYNDGTIQEPELDEYMQHDRGVRESGHDTTYRLEKKCADLATVDLNSLLYKYEIDIASAIECMFDDELEMEEEFDLSPWPITPEAFAAGAPREKSTSRPMKSAEWYARAKARQAKLDDLCWNEGHAMYFDYDTKLERQAPYESATTFWPMWAGCASENQALALVYKAMPKLEVAGGLVSGTEESRGTISLDRPNRQWDYPFGWPPHQIMAWVGLQRYGFEEEASRLAYRWVYMMTLAFVEFNGVVVEKSNVVSLSHFVEAEYGNQGLDFRYVNREGFGWTNASFQIGLQCLTTGMRRAVAACTSPWDYFGFPAPQIDKVLPSAPVPDEHAPKPPKPAERRASDVRQVPTLQQSIAQLKGMSLSS</sequence>
<dbReference type="InterPro" id="IPR011120">
    <property type="entry name" value="Trehalase_Ca-bd"/>
</dbReference>
<comment type="similarity">
    <text evidence="2 5">Belongs to the glycosyl hydrolase 37 family.</text>
</comment>
<dbReference type="SUPFAM" id="SSF48208">
    <property type="entry name" value="Six-hairpin glycosidases"/>
    <property type="match status" value="1"/>
</dbReference>
<protein>
    <recommendedName>
        <fullName evidence="5">Trehalase</fullName>
        <ecNumber evidence="5">3.2.1.28</ecNumber>
    </recommendedName>
    <alternativeName>
        <fullName evidence="5">Alpha-trehalose glucohydrolase</fullName>
    </alternativeName>
</protein>
<dbReference type="PANTHER" id="PTHR23403">
    <property type="entry name" value="TREHALASE"/>
    <property type="match status" value="1"/>
</dbReference>
<reference evidence="8 9" key="1">
    <citation type="submission" date="2018-11" db="EMBL/GenBank/DDBJ databases">
        <title>Genome sequence of Apiotrichum porosum DSM 27194.</title>
        <authorList>
            <person name="Aliyu H."/>
            <person name="Gorte O."/>
            <person name="Ochsenreither K."/>
        </authorList>
    </citation>
    <scope>NUCLEOTIDE SEQUENCE [LARGE SCALE GENOMIC DNA]</scope>
    <source>
        <strain evidence="8 9">DSM 27194</strain>
    </source>
</reference>
<dbReference type="STRING" id="105984.A0A427XNI6"/>
<evidence type="ECO:0000256" key="2">
    <source>
        <dbReference type="ARBA" id="ARBA00005615"/>
    </source>
</evidence>
<dbReference type="GeneID" id="39593579"/>
<dbReference type="GO" id="GO:0005737">
    <property type="term" value="C:cytoplasm"/>
    <property type="evidence" value="ECO:0007669"/>
    <property type="project" value="InterPro"/>
</dbReference>
<evidence type="ECO:0000313" key="8">
    <source>
        <dbReference type="EMBL" id="RSH80456.1"/>
    </source>
</evidence>
<comment type="caution">
    <text evidence="8">The sequence shown here is derived from an EMBL/GenBank/DDBJ whole genome shotgun (WGS) entry which is preliminary data.</text>
</comment>
<evidence type="ECO:0000256" key="4">
    <source>
        <dbReference type="ARBA" id="ARBA00023295"/>
    </source>
</evidence>
<accession>A0A427XNI6</accession>
<dbReference type="PROSITE" id="PS00928">
    <property type="entry name" value="TREHALASE_2"/>
    <property type="match status" value="1"/>
</dbReference>
<keyword evidence="3 5" id="KW-0378">Hydrolase</keyword>